<evidence type="ECO:0008006" key="4">
    <source>
        <dbReference type="Google" id="ProtNLM"/>
    </source>
</evidence>
<keyword evidence="1" id="KW-0732">Signal</keyword>
<dbReference type="OrthoDB" id="7471684at2"/>
<evidence type="ECO:0000256" key="1">
    <source>
        <dbReference type="SAM" id="SignalP"/>
    </source>
</evidence>
<dbReference type="Proteomes" id="UP000015523">
    <property type="component" value="Unassembled WGS sequence"/>
</dbReference>
<dbReference type="EMBL" id="AUWY01000087">
    <property type="protein sequence ID" value="EQB31857.1"/>
    <property type="molecule type" value="Genomic_DNA"/>
</dbReference>
<reference evidence="2 3" key="1">
    <citation type="journal article" date="2013" name="Genome Announc.">
        <title>Draft Genome Sequence of Sphingobium ummariense Strain RL-3, a Hexachlorocyclohexane-Degrading Bacterium.</title>
        <authorList>
            <person name="Kohli P."/>
            <person name="Dua A."/>
            <person name="Sangwan N."/>
            <person name="Oldach P."/>
            <person name="Khurana J.P."/>
            <person name="Lal R."/>
        </authorList>
    </citation>
    <scope>NUCLEOTIDE SEQUENCE [LARGE SCALE GENOMIC DNA]</scope>
    <source>
        <strain evidence="2 3">RL-3</strain>
    </source>
</reference>
<name>T0J4U7_9SPHN</name>
<dbReference type="InterPro" id="IPR011990">
    <property type="entry name" value="TPR-like_helical_dom_sf"/>
</dbReference>
<dbReference type="AlphaFoldDB" id="T0J4U7"/>
<dbReference type="Gene3D" id="1.25.40.10">
    <property type="entry name" value="Tetratricopeptide repeat domain"/>
    <property type="match status" value="1"/>
</dbReference>
<sequence>MRSAILFPLALALAAPVHAQHVAGVSGIHFNNSTPFTGPVGGFASGYVPRQAPNSEIGQAQALIAAGQYGQADAVLTKLIGATSSKYVRFLKGVTKLGLGDAEAARRYFEKSLYQGRNGYPGAMSGLAIAEIQLGNRDAAEHILEKLRYQQDKCGRSCDRAKSLEQAVGVVEKALI</sequence>
<evidence type="ECO:0000313" key="2">
    <source>
        <dbReference type="EMBL" id="EQB31857.1"/>
    </source>
</evidence>
<dbReference type="Pfam" id="PF14559">
    <property type="entry name" value="TPR_19"/>
    <property type="match status" value="1"/>
</dbReference>
<evidence type="ECO:0000313" key="3">
    <source>
        <dbReference type="Proteomes" id="UP000015523"/>
    </source>
</evidence>
<proteinExistence type="predicted"/>
<dbReference type="RefSeq" id="WP_021318297.1">
    <property type="nucleotide sequence ID" value="NZ_AUWY01000087.1"/>
</dbReference>
<dbReference type="STRING" id="1346791.M529_12510"/>
<comment type="caution">
    <text evidence="2">The sequence shown here is derived from an EMBL/GenBank/DDBJ whole genome shotgun (WGS) entry which is preliminary data.</text>
</comment>
<dbReference type="PATRIC" id="fig|1346791.3.peg.2404"/>
<feature type="chain" id="PRO_5004577876" description="Tetratricopeptide repeat protein" evidence="1">
    <location>
        <begin position="20"/>
        <end position="176"/>
    </location>
</feature>
<dbReference type="SUPFAM" id="SSF48452">
    <property type="entry name" value="TPR-like"/>
    <property type="match status" value="1"/>
</dbReference>
<feature type="signal peptide" evidence="1">
    <location>
        <begin position="1"/>
        <end position="19"/>
    </location>
</feature>
<gene>
    <name evidence="2" type="ORF">M529_12510</name>
</gene>
<protein>
    <recommendedName>
        <fullName evidence="4">Tetratricopeptide repeat protein</fullName>
    </recommendedName>
</protein>
<keyword evidence="3" id="KW-1185">Reference proteome</keyword>
<accession>T0J4U7</accession>
<organism evidence="2 3">
    <name type="scientific">Sphingobium ummariense RL-3</name>
    <dbReference type="NCBI Taxonomy" id="1346791"/>
    <lineage>
        <taxon>Bacteria</taxon>
        <taxon>Pseudomonadati</taxon>
        <taxon>Pseudomonadota</taxon>
        <taxon>Alphaproteobacteria</taxon>
        <taxon>Sphingomonadales</taxon>
        <taxon>Sphingomonadaceae</taxon>
        <taxon>Sphingobium</taxon>
    </lineage>
</organism>